<feature type="domain" description="PhnB-like" evidence="1">
    <location>
        <begin position="4"/>
        <end position="114"/>
    </location>
</feature>
<protein>
    <recommendedName>
        <fullName evidence="1">PhnB-like domain-containing protein</fullName>
    </recommendedName>
</protein>
<dbReference type="STRING" id="1176587.A8C56_14955"/>
<reference evidence="2 3" key="1">
    <citation type="submission" date="2016-05" db="EMBL/GenBank/DDBJ databases">
        <title>Niabella ginsenosidivorans BS26 whole genome sequencing.</title>
        <authorList>
            <person name="Im W.T."/>
            <person name="Siddiqi M.Z."/>
        </authorList>
    </citation>
    <scope>NUCLEOTIDE SEQUENCE [LARGE SCALE GENOMIC DNA]</scope>
    <source>
        <strain evidence="2 3">BS26</strain>
    </source>
</reference>
<dbReference type="PANTHER" id="PTHR33990">
    <property type="entry name" value="PROTEIN YJDN-RELATED"/>
    <property type="match status" value="1"/>
</dbReference>
<dbReference type="SUPFAM" id="SSF54593">
    <property type="entry name" value="Glyoxalase/Bleomycin resistance protein/Dihydroxybiphenyl dioxygenase"/>
    <property type="match status" value="2"/>
</dbReference>
<proteinExistence type="predicted"/>
<dbReference type="Proteomes" id="UP000077667">
    <property type="component" value="Chromosome"/>
</dbReference>
<organism evidence="2 3">
    <name type="scientific">Niabella ginsenosidivorans</name>
    <dbReference type="NCBI Taxonomy" id="1176587"/>
    <lineage>
        <taxon>Bacteria</taxon>
        <taxon>Pseudomonadati</taxon>
        <taxon>Bacteroidota</taxon>
        <taxon>Chitinophagia</taxon>
        <taxon>Chitinophagales</taxon>
        <taxon>Chitinophagaceae</taxon>
        <taxon>Niabella</taxon>
    </lineage>
</organism>
<dbReference type="EMBL" id="CP015772">
    <property type="protein sequence ID" value="ANH82099.1"/>
    <property type="molecule type" value="Genomic_DNA"/>
</dbReference>
<evidence type="ECO:0000313" key="3">
    <source>
        <dbReference type="Proteomes" id="UP000077667"/>
    </source>
</evidence>
<dbReference type="AlphaFoldDB" id="A0A1A9I4X1"/>
<dbReference type="CDD" id="cd06588">
    <property type="entry name" value="PhnB_like"/>
    <property type="match status" value="2"/>
</dbReference>
<dbReference type="InterPro" id="IPR028973">
    <property type="entry name" value="PhnB-like"/>
</dbReference>
<gene>
    <name evidence="2" type="ORF">A8C56_14955</name>
</gene>
<dbReference type="InterPro" id="IPR029068">
    <property type="entry name" value="Glyas_Bleomycin-R_OHBP_Dase"/>
</dbReference>
<evidence type="ECO:0000313" key="2">
    <source>
        <dbReference type="EMBL" id="ANH82099.1"/>
    </source>
</evidence>
<dbReference type="Pfam" id="PF06983">
    <property type="entry name" value="3-dmu-9_3-mt"/>
    <property type="match status" value="2"/>
</dbReference>
<sequence length="287" mass="32172">MKHSIYPCIWLNGNAREVADFYTTVFRDAVITADSGIVVTFELSGQKFMLLNGGPEFQINPSLSFMMVTTDPAEVDSAWDQLINGGQALMDLGSYPWSPRYGWVQDKYGVSWQLYSNDQWEITQKYVPTLMFTGSQNGRAAEAVHFYTSVFPDSKELGLLKYAADSLDKEGNVQHGEFLLKGYKLGCMDSSVEHRFGFTEGGSLVVDCKDQEEIDQYWQKLTADGGAESQCGWLKDKFGFSWQIIPVQLGQMMGKGEPEKNQRMMSALMKMKKLDVAALEAAYNGTI</sequence>
<dbReference type="Gene3D" id="3.30.720.100">
    <property type="match status" value="1"/>
</dbReference>
<name>A0A1A9I4X1_9BACT</name>
<dbReference type="Gene3D" id="3.10.180.10">
    <property type="entry name" value="2,3-Dihydroxybiphenyl 1,2-Dioxygenase, domain 1"/>
    <property type="match status" value="1"/>
</dbReference>
<dbReference type="KEGG" id="nia:A8C56_14955"/>
<accession>A0A1A9I4X1</accession>
<dbReference type="OrthoDB" id="9806473at2"/>
<dbReference type="RefSeq" id="WP_067757652.1">
    <property type="nucleotide sequence ID" value="NZ_CP015772.1"/>
</dbReference>
<evidence type="ECO:0000259" key="1">
    <source>
        <dbReference type="Pfam" id="PF06983"/>
    </source>
</evidence>
<feature type="domain" description="PhnB-like" evidence="1">
    <location>
        <begin position="124"/>
        <end position="245"/>
    </location>
</feature>
<keyword evidence="3" id="KW-1185">Reference proteome</keyword>
<dbReference type="Gene3D" id="3.30.720.110">
    <property type="match status" value="1"/>
</dbReference>